<reference evidence="1" key="1">
    <citation type="journal article" date="2014" name="Int. J. Syst. Evol. Microbiol.">
        <title>Complete genome sequence of Corynebacterium casei LMG S-19264T (=DSM 44701T), isolated from a smear-ripened cheese.</title>
        <authorList>
            <consortium name="US DOE Joint Genome Institute (JGI-PGF)"/>
            <person name="Walter F."/>
            <person name="Albersmeier A."/>
            <person name="Kalinowski J."/>
            <person name="Ruckert C."/>
        </authorList>
    </citation>
    <scope>NUCLEOTIDE SEQUENCE</scope>
    <source>
        <strain evidence="1">CGMCC 1.15958</strain>
    </source>
</reference>
<dbReference type="EMBL" id="BMKK01000001">
    <property type="protein sequence ID" value="GGD40666.1"/>
    <property type="molecule type" value="Genomic_DNA"/>
</dbReference>
<gene>
    <name evidence="1" type="ORF">GCM10011514_00930</name>
</gene>
<comment type="caution">
    <text evidence="1">The sequence shown here is derived from an EMBL/GenBank/DDBJ whole genome shotgun (WGS) entry which is preliminary data.</text>
</comment>
<proteinExistence type="predicted"/>
<dbReference type="RefSeq" id="WP_188763550.1">
    <property type="nucleotide sequence ID" value="NZ_BMKK01000001.1"/>
</dbReference>
<keyword evidence="2" id="KW-1185">Reference proteome</keyword>
<sequence length="328" mass="38709">MFDNISFKLENFSKERFYKLVTKHIGANVNSITYAKSQRGGKRYINWENLRIEFYPHSKQLWIKNSIHKFYNTHILNWGAYNHNTFTLANFNETVLFLCNTLDCYPNDLKLFGHFEFGLNIIVNQKPFSIISRFDSIVTTASNPFYVMPNEYGKPIEKRCDFTNYAVKFYDKGKQAQVKGKILRYEFVCKNIEQTRKIFGKLGNEQITLQDLLNVENWHKCYDKLISVFGSIRKTPFADNLSPLEYASVKAYTDTVFMEDHKKILSNKNEYKKVFAECKEVYQTVIQREGTCFVELKEKFKQTFESLILEKNKIRNVSIELKLQFATN</sequence>
<reference evidence="1" key="2">
    <citation type="submission" date="2020-09" db="EMBL/GenBank/DDBJ databases">
        <authorList>
            <person name="Sun Q."/>
            <person name="Zhou Y."/>
        </authorList>
    </citation>
    <scope>NUCLEOTIDE SEQUENCE</scope>
    <source>
        <strain evidence="1">CGMCC 1.15958</strain>
    </source>
</reference>
<name>A0A916YDQ1_9BACT</name>
<dbReference type="AlphaFoldDB" id="A0A916YDQ1"/>
<evidence type="ECO:0000313" key="1">
    <source>
        <dbReference type="EMBL" id="GGD40666.1"/>
    </source>
</evidence>
<evidence type="ECO:0000313" key="2">
    <source>
        <dbReference type="Proteomes" id="UP000609064"/>
    </source>
</evidence>
<accession>A0A916YDQ1</accession>
<organism evidence="1 2">
    <name type="scientific">Emticicia aquatilis</name>
    <dbReference type="NCBI Taxonomy" id="1537369"/>
    <lineage>
        <taxon>Bacteria</taxon>
        <taxon>Pseudomonadati</taxon>
        <taxon>Bacteroidota</taxon>
        <taxon>Cytophagia</taxon>
        <taxon>Cytophagales</taxon>
        <taxon>Leadbetterellaceae</taxon>
        <taxon>Emticicia</taxon>
    </lineage>
</organism>
<dbReference type="Proteomes" id="UP000609064">
    <property type="component" value="Unassembled WGS sequence"/>
</dbReference>
<protein>
    <submittedName>
        <fullName evidence="1">Uncharacterized protein</fullName>
    </submittedName>
</protein>